<gene>
    <name evidence="2" type="ORF">D7M11_07085</name>
</gene>
<dbReference type="InterPro" id="IPR049971">
    <property type="entry name" value="CLC_0170-like"/>
</dbReference>
<keyword evidence="1" id="KW-0472">Membrane</keyword>
<keyword evidence="1" id="KW-1133">Transmembrane helix</keyword>
<evidence type="ECO:0000256" key="1">
    <source>
        <dbReference type="SAM" id="Phobius"/>
    </source>
</evidence>
<name>A0A3B0CKD2_9BACL</name>
<dbReference type="OrthoDB" id="2897521at2"/>
<keyword evidence="1" id="KW-0812">Transmembrane</keyword>
<reference evidence="2 3" key="1">
    <citation type="journal article" date="2007" name="Int. J. Syst. Evol. Microbiol.">
        <title>Paenibacillus ginsengarvi sp. nov., isolated from soil from ginseng cultivation.</title>
        <authorList>
            <person name="Yoon M.H."/>
            <person name="Ten L.N."/>
            <person name="Im W.T."/>
        </authorList>
    </citation>
    <scope>NUCLEOTIDE SEQUENCE [LARGE SCALE GENOMIC DNA]</scope>
    <source>
        <strain evidence="2 3">KCTC 13059</strain>
    </source>
</reference>
<dbReference type="AlphaFoldDB" id="A0A3B0CKD2"/>
<organism evidence="2 3">
    <name type="scientific">Paenibacillus ginsengarvi</name>
    <dbReference type="NCBI Taxonomy" id="400777"/>
    <lineage>
        <taxon>Bacteria</taxon>
        <taxon>Bacillati</taxon>
        <taxon>Bacillota</taxon>
        <taxon>Bacilli</taxon>
        <taxon>Bacillales</taxon>
        <taxon>Paenibacillaceae</taxon>
        <taxon>Paenibacillus</taxon>
    </lineage>
</organism>
<dbReference type="NCBIfam" id="NF042414">
    <property type="entry name" value="CLC_0170_fam"/>
    <property type="match status" value="1"/>
</dbReference>
<proteinExistence type="predicted"/>
<sequence>MVGSSYIGYLNYIIWLFLASGAYMLWVDAKHYKADPGTEKERKTAVFSGWLNLVLGVIVMIGSWVYKRYLW</sequence>
<dbReference type="EMBL" id="RBAH01000004">
    <property type="protein sequence ID" value="RKN85450.1"/>
    <property type="molecule type" value="Genomic_DNA"/>
</dbReference>
<dbReference type="Proteomes" id="UP000282311">
    <property type="component" value="Unassembled WGS sequence"/>
</dbReference>
<protein>
    <submittedName>
        <fullName evidence="2">Uncharacterized protein</fullName>
    </submittedName>
</protein>
<feature type="transmembrane region" description="Helical" evidence="1">
    <location>
        <begin position="47"/>
        <end position="66"/>
    </location>
</feature>
<evidence type="ECO:0000313" key="3">
    <source>
        <dbReference type="Proteomes" id="UP000282311"/>
    </source>
</evidence>
<accession>A0A3B0CKD2</accession>
<keyword evidence="3" id="KW-1185">Reference proteome</keyword>
<feature type="transmembrane region" description="Helical" evidence="1">
    <location>
        <begin position="6"/>
        <end position="26"/>
    </location>
</feature>
<comment type="caution">
    <text evidence="2">The sequence shown here is derived from an EMBL/GenBank/DDBJ whole genome shotgun (WGS) entry which is preliminary data.</text>
</comment>
<evidence type="ECO:0000313" key="2">
    <source>
        <dbReference type="EMBL" id="RKN85450.1"/>
    </source>
</evidence>